<proteinExistence type="predicted"/>
<comment type="caution">
    <text evidence="2">The sequence shown here is derived from an EMBL/GenBank/DDBJ whole genome shotgun (WGS) entry which is preliminary data.</text>
</comment>
<dbReference type="Gene3D" id="2.160.10.10">
    <property type="entry name" value="Hexapeptide repeat proteins"/>
    <property type="match status" value="1"/>
</dbReference>
<dbReference type="InterPro" id="IPR011004">
    <property type="entry name" value="Trimer_LpxA-like_sf"/>
</dbReference>
<dbReference type="SUPFAM" id="SSF51161">
    <property type="entry name" value="Trimeric LpxA-like enzymes"/>
    <property type="match status" value="1"/>
</dbReference>
<dbReference type="PROSITE" id="PS00101">
    <property type="entry name" value="HEXAPEP_TRANSFERASES"/>
    <property type="match status" value="1"/>
</dbReference>
<keyword evidence="2" id="KW-0012">Acyltransferase</keyword>
<dbReference type="GO" id="GO:0047200">
    <property type="term" value="F:tetrahydrodipicolinate N-acetyltransferase activity"/>
    <property type="evidence" value="ECO:0007669"/>
    <property type="project" value="UniProtKB-EC"/>
</dbReference>
<dbReference type="InterPro" id="IPR051159">
    <property type="entry name" value="Hexapeptide_acetyltransf"/>
</dbReference>
<dbReference type="RefSeq" id="WP_066385336.1">
    <property type="nucleotide sequence ID" value="NZ_LTAZ01000016.1"/>
</dbReference>
<dbReference type="CDD" id="cd04647">
    <property type="entry name" value="LbH_MAT_like"/>
    <property type="match status" value="1"/>
</dbReference>
<evidence type="ECO:0000256" key="1">
    <source>
        <dbReference type="ARBA" id="ARBA00022679"/>
    </source>
</evidence>
<dbReference type="OrthoDB" id="1475at2157"/>
<dbReference type="PANTHER" id="PTHR23416">
    <property type="entry name" value="SIALIC ACID SYNTHASE-RELATED"/>
    <property type="match status" value="1"/>
</dbReference>
<gene>
    <name evidence="2" type="primary">dapH_6</name>
    <name evidence="2" type="ORF">HAPAU_37530</name>
</gene>
<dbReference type="InterPro" id="IPR001451">
    <property type="entry name" value="Hexapep"/>
</dbReference>
<keyword evidence="1 2" id="KW-0808">Transferase</keyword>
<dbReference type="Pfam" id="PF00132">
    <property type="entry name" value="Hexapep"/>
    <property type="match status" value="1"/>
</dbReference>
<dbReference type="PATRIC" id="fig|1008153.3.peg.4000"/>
<dbReference type="EC" id="2.3.1.89" evidence="2"/>
<sequence>MLREIERAVVENPVTNAILFNELTGSIGQYFEAARYRREYARYRRKYDVDPTFRFNGPGILLYGDGDIKLGADSYIGRYSRIQAESGRTVRIGRNTAVSHFVFCYTRNRIADQDMSVAPNTNDDLAVNEGDTTVGDDCWIGAFTFLTEGVSVGENTVIGANAVVTNDLPPHAIAAGVPARVRRFKSYLSDEETGTLATEYADALSDDLAGEYR</sequence>
<evidence type="ECO:0000313" key="2">
    <source>
        <dbReference type="EMBL" id="KYH24110.1"/>
    </source>
</evidence>
<name>A0A151A978_9EURY</name>
<reference evidence="2 3" key="1">
    <citation type="submission" date="2016-02" db="EMBL/GenBank/DDBJ databases">
        <title>Genome sequence of Halalkalicoccus paucihalophilus DSM 24557.</title>
        <authorList>
            <person name="Poehlein A."/>
            <person name="Daniel R."/>
        </authorList>
    </citation>
    <scope>NUCLEOTIDE SEQUENCE [LARGE SCALE GENOMIC DNA]</scope>
    <source>
        <strain evidence="2 3">DSM 24557</strain>
    </source>
</reference>
<organism evidence="2 3">
    <name type="scientific">Halalkalicoccus paucihalophilus</name>
    <dbReference type="NCBI Taxonomy" id="1008153"/>
    <lineage>
        <taxon>Archaea</taxon>
        <taxon>Methanobacteriati</taxon>
        <taxon>Methanobacteriota</taxon>
        <taxon>Stenosarchaea group</taxon>
        <taxon>Halobacteria</taxon>
        <taxon>Halobacteriales</taxon>
        <taxon>Halococcaceae</taxon>
        <taxon>Halalkalicoccus</taxon>
    </lineage>
</organism>
<keyword evidence="3" id="KW-1185">Reference proteome</keyword>
<dbReference type="EMBL" id="LTAZ01000016">
    <property type="protein sequence ID" value="KYH24110.1"/>
    <property type="molecule type" value="Genomic_DNA"/>
</dbReference>
<accession>A0A151A978</accession>
<dbReference type="Proteomes" id="UP000075321">
    <property type="component" value="Unassembled WGS sequence"/>
</dbReference>
<protein>
    <submittedName>
        <fullName evidence="2">2,3,4,5-tetrahydropyridine-2,6-dicarboxylate N-acetyltransferase</fullName>
        <ecNumber evidence="2">2.3.1.89</ecNumber>
    </submittedName>
</protein>
<evidence type="ECO:0000313" key="3">
    <source>
        <dbReference type="Proteomes" id="UP000075321"/>
    </source>
</evidence>
<dbReference type="AlphaFoldDB" id="A0A151A978"/>
<dbReference type="InterPro" id="IPR018357">
    <property type="entry name" value="Hexapep_transf_CS"/>
</dbReference>